<dbReference type="Pfam" id="PF20510">
    <property type="entry name" value="HgmA_N"/>
    <property type="match status" value="1"/>
</dbReference>
<feature type="binding site" evidence="8">
    <location>
        <position position="299"/>
    </location>
    <ligand>
        <name>Fe cation</name>
        <dbReference type="ChEBI" id="CHEBI:24875"/>
    </ligand>
</feature>
<sequence>MHRYHRLGELPKKRHMALRKPEGGIYYEELKGNKGFVGPSALLYHLHRPTAVVGTKLLREVRLEEDPDQCLRMRHFFSGQLKRGGSPVLDRTAIMFNNDVTLWMAFPDAEDEFYYRNAQADEIVYVSDGSGTLETAFGELAYSQGDYLVIPRGILHRYRFGKGEQRFFITESKGEVRTPKRYRNEYGQLIERSPFSERDWRVPENLRTVNQQEPTAIIVKQRDLLTEVTLAHHPCDVVGWDGYYYPYAFSIHDFEPIVGRYHEPPPVHQTFQGDNFVLCSFCPRPYDFGEDAIPAPYNHANVMSDEVIYYASPKFMSRKGIEYGSITLHPDGITHGPHPGRYEASIGQKATDELAVMVDTYYPLKVAKPALEIEDGDYGRSWLADGEGFEDALGT</sequence>
<keyword evidence="3 8" id="KW-0479">Metal-binding</keyword>
<evidence type="ECO:0000256" key="7">
    <source>
        <dbReference type="PIRSR" id="PIRSR605708-1"/>
    </source>
</evidence>
<protein>
    <submittedName>
        <fullName evidence="10">Homogentisate 1,2-dioxygenase (HGD, hmgA)</fullName>
        <ecNumber evidence="10">1.13.11.5</ecNumber>
    </submittedName>
</protein>
<dbReference type="InterPro" id="IPR014710">
    <property type="entry name" value="RmlC-like_jellyroll"/>
</dbReference>
<name>A0A075GNY3_9EURY</name>
<evidence type="ECO:0000256" key="2">
    <source>
        <dbReference type="ARBA" id="ARBA00007757"/>
    </source>
</evidence>
<keyword evidence="4 10" id="KW-0223">Dioxygenase</keyword>
<feature type="active site" description="Proton acceptor" evidence="7">
    <location>
        <position position="262"/>
    </location>
</feature>
<accession>A0A075GNY3</accession>
<dbReference type="GO" id="GO:0006559">
    <property type="term" value="P:L-phenylalanine catabolic process"/>
    <property type="evidence" value="ECO:0007669"/>
    <property type="project" value="InterPro"/>
</dbReference>
<evidence type="ECO:0000256" key="4">
    <source>
        <dbReference type="ARBA" id="ARBA00022964"/>
    </source>
</evidence>
<evidence type="ECO:0000256" key="3">
    <source>
        <dbReference type="ARBA" id="ARBA00022723"/>
    </source>
</evidence>
<feature type="binding site" evidence="8">
    <location>
        <position position="335"/>
    </location>
    <ligand>
        <name>homogentisate</name>
        <dbReference type="ChEBI" id="CHEBI:16169"/>
    </ligand>
</feature>
<keyword evidence="6 8" id="KW-0408">Iron</keyword>
<dbReference type="GO" id="GO:0005737">
    <property type="term" value="C:cytoplasm"/>
    <property type="evidence" value="ECO:0007669"/>
    <property type="project" value="TreeGrafter"/>
</dbReference>
<dbReference type="InterPro" id="IPR011051">
    <property type="entry name" value="RmlC_Cupin_sf"/>
</dbReference>
<evidence type="ECO:0000313" key="10">
    <source>
        <dbReference type="EMBL" id="AIF03428.1"/>
    </source>
</evidence>
<feature type="binding site" evidence="8">
    <location>
        <position position="305"/>
    </location>
    <ligand>
        <name>Fe cation</name>
        <dbReference type="ChEBI" id="CHEBI:24875"/>
    </ligand>
</feature>
<organism evidence="10">
    <name type="scientific">uncultured marine group II/III euryarchaeote KM3_164_G07</name>
    <dbReference type="NCBI Taxonomy" id="1457918"/>
    <lineage>
        <taxon>Archaea</taxon>
        <taxon>Methanobacteriati</taxon>
        <taxon>Methanobacteriota</taxon>
        <taxon>environmental samples</taxon>
    </lineage>
</organism>
<dbReference type="GO" id="GO:0006570">
    <property type="term" value="P:tyrosine metabolic process"/>
    <property type="evidence" value="ECO:0007669"/>
    <property type="project" value="InterPro"/>
</dbReference>
<dbReference type="EC" id="1.13.11.5" evidence="10"/>
<dbReference type="GO" id="GO:0004411">
    <property type="term" value="F:homogentisate 1,2-dioxygenase activity"/>
    <property type="evidence" value="ECO:0007669"/>
    <property type="project" value="UniProtKB-EC"/>
</dbReference>
<proteinExistence type="inferred from homology"/>
<feature type="binding site" evidence="8">
    <location>
        <position position="335"/>
    </location>
    <ligand>
        <name>Fe cation</name>
        <dbReference type="ChEBI" id="CHEBI:24875"/>
    </ligand>
</feature>
<gene>
    <name evidence="10" type="primary">HGD</name>
    <name evidence="10" type="synonym">hmgA</name>
</gene>
<dbReference type="GO" id="GO:0046872">
    <property type="term" value="F:metal ion binding"/>
    <property type="evidence" value="ECO:0007669"/>
    <property type="project" value="UniProtKB-KW"/>
</dbReference>
<comment type="cofactor">
    <cofactor evidence="1 8">
        <name>Fe cation</name>
        <dbReference type="ChEBI" id="CHEBI:24875"/>
    </cofactor>
</comment>
<reference evidence="10" key="1">
    <citation type="journal article" date="2014" name="Genome Biol. Evol.">
        <title>Pangenome evidence for extensive interdomain horizontal transfer affecting lineage core and shell genes in uncultured planktonic thaumarchaeota and euryarchaeota.</title>
        <authorList>
            <person name="Deschamps P."/>
            <person name="Zivanovic Y."/>
            <person name="Moreira D."/>
            <person name="Rodriguez-Valera F."/>
            <person name="Lopez-Garcia P."/>
        </authorList>
    </citation>
    <scope>NUCLEOTIDE SEQUENCE</scope>
</reference>
<dbReference type="PANTHER" id="PTHR11056:SF0">
    <property type="entry name" value="HOMOGENTISATE 1,2-DIOXYGENASE"/>
    <property type="match status" value="1"/>
</dbReference>
<evidence type="ECO:0000256" key="5">
    <source>
        <dbReference type="ARBA" id="ARBA00023002"/>
    </source>
</evidence>
<dbReference type="PANTHER" id="PTHR11056">
    <property type="entry name" value="HOMOGENTISATE 1,2-DIOXYGENASE"/>
    <property type="match status" value="1"/>
</dbReference>
<dbReference type="Gene3D" id="2.60.120.10">
    <property type="entry name" value="Jelly Rolls"/>
    <property type="match status" value="1"/>
</dbReference>
<evidence type="ECO:0000256" key="1">
    <source>
        <dbReference type="ARBA" id="ARBA00001962"/>
    </source>
</evidence>
<dbReference type="EMBL" id="KF900679">
    <property type="protein sequence ID" value="AIF03428.1"/>
    <property type="molecule type" value="Genomic_DNA"/>
</dbReference>
<evidence type="ECO:0000256" key="6">
    <source>
        <dbReference type="ARBA" id="ARBA00023004"/>
    </source>
</evidence>
<dbReference type="InterPro" id="IPR005708">
    <property type="entry name" value="Homogentis_dOase"/>
</dbReference>
<evidence type="ECO:0000256" key="8">
    <source>
        <dbReference type="PIRSR" id="PIRSR605708-2"/>
    </source>
</evidence>
<feature type="domain" description="Homogentisate 1,2-dioxygenase N-terminal" evidence="9">
    <location>
        <begin position="109"/>
        <end position="250"/>
    </location>
</feature>
<dbReference type="InterPro" id="IPR046452">
    <property type="entry name" value="HgmA_N"/>
</dbReference>
<dbReference type="CDD" id="cd02208">
    <property type="entry name" value="cupin_RmlC-like"/>
    <property type="match status" value="1"/>
</dbReference>
<dbReference type="AlphaFoldDB" id="A0A075GNY3"/>
<comment type="similarity">
    <text evidence="2">Belongs to the homogentisate dioxygenase family.</text>
</comment>
<dbReference type="SUPFAM" id="SSF51182">
    <property type="entry name" value="RmlC-like cupins"/>
    <property type="match status" value="1"/>
</dbReference>
<keyword evidence="5 10" id="KW-0560">Oxidoreductase</keyword>
<evidence type="ECO:0000259" key="9">
    <source>
        <dbReference type="Pfam" id="PF20510"/>
    </source>
</evidence>